<accession>A0A430M962</accession>
<gene>
    <name evidence="2" type="ORF">BHE90_000931</name>
</gene>
<dbReference type="Proteomes" id="UP000287124">
    <property type="component" value="Unassembled WGS sequence"/>
</dbReference>
<proteinExistence type="predicted"/>
<keyword evidence="1" id="KW-0732">Signal</keyword>
<feature type="signal peptide" evidence="1">
    <location>
        <begin position="1"/>
        <end position="17"/>
    </location>
</feature>
<dbReference type="EMBL" id="MIKF01000006">
    <property type="protein sequence ID" value="RTE84515.1"/>
    <property type="molecule type" value="Genomic_DNA"/>
</dbReference>
<evidence type="ECO:0000256" key="1">
    <source>
        <dbReference type="SAM" id="SignalP"/>
    </source>
</evidence>
<feature type="chain" id="PRO_5019126720" evidence="1">
    <location>
        <begin position="18"/>
        <end position="548"/>
    </location>
</feature>
<organism evidence="2 3">
    <name type="scientific">Fusarium euwallaceae</name>
    <dbReference type="NCBI Taxonomy" id="1147111"/>
    <lineage>
        <taxon>Eukaryota</taxon>
        <taxon>Fungi</taxon>
        <taxon>Dikarya</taxon>
        <taxon>Ascomycota</taxon>
        <taxon>Pezizomycotina</taxon>
        <taxon>Sordariomycetes</taxon>
        <taxon>Hypocreomycetidae</taxon>
        <taxon>Hypocreales</taxon>
        <taxon>Nectriaceae</taxon>
        <taxon>Fusarium</taxon>
        <taxon>Fusarium solani species complex</taxon>
    </lineage>
</organism>
<comment type="caution">
    <text evidence="2">The sequence shown here is derived from an EMBL/GenBank/DDBJ whole genome shotgun (WGS) entry which is preliminary data.</text>
</comment>
<evidence type="ECO:0000313" key="2">
    <source>
        <dbReference type="EMBL" id="RTE84515.1"/>
    </source>
</evidence>
<name>A0A430M962_9HYPO</name>
<dbReference type="AlphaFoldDB" id="A0A430M962"/>
<keyword evidence="3" id="KW-1185">Reference proteome</keyword>
<reference evidence="2 3" key="1">
    <citation type="submission" date="2017-06" db="EMBL/GenBank/DDBJ databases">
        <title>Comparative genomic analysis of Ambrosia Fusariam Clade fungi.</title>
        <authorList>
            <person name="Stajich J.E."/>
            <person name="Carrillo J."/>
            <person name="Kijimoto T."/>
            <person name="Eskalen A."/>
            <person name="O'Donnell K."/>
            <person name="Kasson M."/>
        </authorList>
    </citation>
    <scope>NUCLEOTIDE SEQUENCE [LARGE SCALE GENOMIC DNA]</scope>
    <source>
        <strain evidence="2 3">UCR1854</strain>
    </source>
</reference>
<sequence>MQSLVLFLLALCSVSFAAECFNNQKRTTTIPTADQIRAAITLETICGGVWRVGDEQQLQNTFNHGYLHFSVQRADNSVPLRYCIGAFEDILAQCIEGAGLWGGSWTLDGEVYYINNSYYPHNPLLPGDDGGPGPCDYPKDEQATFFYSGAARYLQNFLATNGDDNWFFAMEHATTNDQGTPELPSCGEIESHNCSPSKDCREYTSTEFYYVRLVSALINQFFTQAHENFQDQTILSMLSIDEMIADFKPDPARAVDRNLFSIIAGASTIAGAVAGVAASGPAGVPFSLFGGIISIVGASTAIPEAFDIEHIREQASVHLRTIFNETRISTERLLARLFGNVHVKYSLSDLVKEMKNRGFQPVADDWDPTAVIFSMPWMSNSGSVDFTNSFTEGARLMNQGLVGVILKAMGHKVIVIKNFSESECSEIEGSQFIDDDCYAVSSGCGVLVYDYMDAEDIKLLPGKYGIDMVEFFKSVRECSEHGGDPGFASSTGYPACFFSLDFKETNRYHQEKSVLAADVHGRSGSGPLFNESSPRYTVQQAFCARDRD</sequence>
<protein>
    <submittedName>
        <fullName evidence="2">Uncharacterized protein</fullName>
    </submittedName>
</protein>
<evidence type="ECO:0000313" key="3">
    <source>
        <dbReference type="Proteomes" id="UP000287124"/>
    </source>
</evidence>